<name>A0A9Q1H0F9_HOLLE</name>
<keyword evidence="3" id="KW-1185">Reference proteome</keyword>
<dbReference type="InterPro" id="IPR007111">
    <property type="entry name" value="NACHT_NTPase"/>
</dbReference>
<sequence length="526" mass="60139">MYNGVQPVPYIRDRLLCVNRVFVDSGIEYMNKEGRSIAGSGTWLKLDSYNSIFTNPRLSNAMVFLLYGKPGYGKSTLALQYVYDWCNRCSGSPLRDVEMLIFLRLRYLKGGMNFFKAIEQFLLPRDTRLNVHDIEDIVLSCRSVVLVLDGFDEYGHLGDSSENDVTQIIARRMFRKFKVILTTRPSHTPRRLSNETQEVRLTGFDNQAKETYILKAVVDGNAEAAARIMQQLQQNHILADICQVPLFFVMFAHMTQEKGAPLELDSVTSFFRYVMACFYEHFQSKAGAVSTVINFTSATKHRKLDKVAFKSLQGKDQHLVWSRNRFVELIDEPVYNELVEIGILVEENVIRMPGTSAVDHIQRRTNVSFCHRLFCEWYAAHYVADHVNGLGPRSLKRFLKNMDPFDLQYVYRIACGLNHIAADKIIRYLHSIEGGDKFAILCILEKTGQVDKIKGTVRQMCTEGVIISGYDSLLLQQSSIQLLEIAARNEVSIVPNAFTACILIIFLQEGRKLATFSLFFFEKVQM</sequence>
<dbReference type="SUPFAM" id="SSF52540">
    <property type="entry name" value="P-loop containing nucleoside triphosphate hydrolases"/>
    <property type="match status" value="1"/>
</dbReference>
<protein>
    <submittedName>
        <fullName evidence="2">NACHT, LRR and PYD domains-containing protein 2</fullName>
    </submittedName>
</protein>
<evidence type="ECO:0000259" key="1">
    <source>
        <dbReference type="Pfam" id="PF05729"/>
    </source>
</evidence>
<proteinExistence type="predicted"/>
<dbReference type="Proteomes" id="UP001152320">
    <property type="component" value="Chromosome 15"/>
</dbReference>
<dbReference type="Gene3D" id="3.40.50.300">
    <property type="entry name" value="P-loop containing nucleotide triphosphate hydrolases"/>
    <property type="match status" value="1"/>
</dbReference>
<dbReference type="AlphaFoldDB" id="A0A9Q1H0F9"/>
<feature type="domain" description="NACHT" evidence="1">
    <location>
        <begin position="64"/>
        <end position="215"/>
    </location>
</feature>
<comment type="caution">
    <text evidence="2">The sequence shown here is derived from an EMBL/GenBank/DDBJ whole genome shotgun (WGS) entry which is preliminary data.</text>
</comment>
<reference evidence="2" key="1">
    <citation type="submission" date="2021-10" db="EMBL/GenBank/DDBJ databases">
        <title>Tropical sea cucumber genome reveals ecological adaptation and Cuvierian tubules defense mechanism.</title>
        <authorList>
            <person name="Chen T."/>
        </authorList>
    </citation>
    <scope>NUCLEOTIDE SEQUENCE</scope>
    <source>
        <strain evidence="2">Nanhai2018</strain>
        <tissue evidence="2">Muscle</tissue>
    </source>
</reference>
<dbReference type="EMBL" id="JAIZAY010000015">
    <property type="protein sequence ID" value="KAJ8027691.1"/>
    <property type="molecule type" value="Genomic_DNA"/>
</dbReference>
<dbReference type="OrthoDB" id="427518at2759"/>
<accession>A0A9Q1H0F9</accession>
<dbReference type="PANTHER" id="PTHR46312">
    <property type="entry name" value="NACHT DOMAIN-CONTAINING PROTEIN"/>
    <property type="match status" value="1"/>
</dbReference>
<gene>
    <name evidence="2" type="ORF">HOLleu_29714</name>
</gene>
<dbReference type="PANTHER" id="PTHR46312:SF2">
    <property type="entry name" value="NUCLEOTIDE-BINDING OLIGOMERIZATION DOMAIN-CONTAINING PROTEIN 2-LIKE"/>
    <property type="match status" value="1"/>
</dbReference>
<evidence type="ECO:0000313" key="2">
    <source>
        <dbReference type="EMBL" id="KAJ8027691.1"/>
    </source>
</evidence>
<evidence type="ECO:0000313" key="3">
    <source>
        <dbReference type="Proteomes" id="UP001152320"/>
    </source>
</evidence>
<organism evidence="2 3">
    <name type="scientific">Holothuria leucospilota</name>
    <name type="common">Black long sea cucumber</name>
    <name type="synonym">Mertensiothuria leucospilota</name>
    <dbReference type="NCBI Taxonomy" id="206669"/>
    <lineage>
        <taxon>Eukaryota</taxon>
        <taxon>Metazoa</taxon>
        <taxon>Echinodermata</taxon>
        <taxon>Eleutherozoa</taxon>
        <taxon>Echinozoa</taxon>
        <taxon>Holothuroidea</taxon>
        <taxon>Aspidochirotacea</taxon>
        <taxon>Aspidochirotida</taxon>
        <taxon>Holothuriidae</taxon>
        <taxon>Holothuria</taxon>
    </lineage>
</organism>
<dbReference type="InterPro" id="IPR027417">
    <property type="entry name" value="P-loop_NTPase"/>
</dbReference>
<dbReference type="Pfam" id="PF05729">
    <property type="entry name" value="NACHT"/>
    <property type="match status" value="1"/>
</dbReference>